<reference evidence="1 2" key="1">
    <citation type="submission" date="2024-08" db="EMBL/GenBank/DDBJ databases">
        <authorList>
            <person name="Ishaq N."/>
        </authorList>
    </citation>
    <scope>NUCLEOTIDE SEQUENCE [LARGE SCALE GENOMIC DNA]</scope>
    <source>
        <strain evidence="1 2">JCM 30400</strain>
    </source>
</reference>
<evidence type="ECO:0000313" key="2">
    <source>
        <dbReference type="Proteomes" id="UP001569414"/>
    </source>
</evidence>
<dbReference type="Proteomes" id="UP001569414">
    <property type="component" value="Unassembled WGS sequence"/>
</dbReference>
<dbReference type="RefSeq" id="WP_371843544.1">
    <property type="nucleotide sequence ID" value="NZ_JBGMEL010000009.1"/>
</dbReference>
<protein>
    <submittedName>
        <fullName evidence="1">Uncharacterized protein</fullName>
    </submittedName>
</protein>
<name>A0ABV4NNW9_9GAMM</name>
<dbReference type="EMBL" id="JBGMEL010000009">
    <property type="protein sequence ID" value="MFA0791015.1"/>
    <property type="molecule type" value="Genomic_DNA"/>
</dbReference>
<organism evidence="1 2">
    <name type="scientific">Microbulbifer echini</name>
    <dbReference type="NCBI Taxonomy" id="1529067"/>
    <lineage>
        <taxon>Bacteria</taxon>
        <taxon>Pseudomonadati</taxon>
        <taxon>Pseudomonadota</taxon>
        <taxon>Gammaproteobacteria</taxon>
        <taxon>Cellvibrionales</taxon>
        <taxon>Microbulbiferaceae</taxon>
        <taxon>Microbulbifer</taxon>
    </lineage>
</organism>
<proteinExistence type="predicted"/>
<accession>A0ABV4NNW9</accession>
<comment type="caution">
    <text evidence="1">The sequence shown here is derived from an EMBL/GenBank/DDBJ whole genome shotgun (WGS) entry which is preliminary data.</text>
</comment>
<evidence type="ECO:0000313" key="1">
    <source>
        <dbReference type="EMBL" id="MFA0791015.1"/>
    </source>
</evidence>
<gene>
    <name evidence="1" type="ORF">ACCI51_10705</name>
</gene>
<keyword evidence="2" id="KW-1185">Reference proteome</keyword>
<sequence>MILQYGTAYKRNFCGDGLLKGGEFSHRHDRYRQFPSNIAPIIDNGFLGWFLLRGIARYYRGSSGRKFNRGRAYFPSLAAGYSSKNTQFMVEKNDFNVSGSLGEAFL</sequence>